<evidence type="ECO:0000256" key="1">
    <source>
        <dbReference type="SAM" id="Phobius"/>
    </source>
</evidence>
<keyword evidence="1" id="KW-0472">Membrane</keyword>
<sequence>METIQFSEIKNILLATALGFHNCFIESFFLVAISVTT</sequence>
<feature type="transmembrane region" description="Helical" evidence="1">
    <location>
        <begin position="12"/>
        <end position="35"/>
    </location>
</feature>
<proteinExistence type="predicted"/>
<evidence type="ECO:0000313" key="2">
    <source>
        <dbReference type="EMBL" id="OEL26740.1"/>
    </source>
</evidence>
<evidence type="ECO:0000313" key="3">
    <source>
        <dbReference type="Proteomes" id="UP000095767"/>
    </source>
</evidence>
<keyword evidence="1" id="KW-0812">Transmembrane</keyword>
<organism evidence="2 3">
    <name type="scientific">Dichanthelium oligosanthes</name>
    <dbReference type="NCBI Taxonomy" id="888268"/>
    <lineage>
        <taxon>Eukaryota</taxon>
        <taxon>Viridiplantae</taxon>
        <taxon>Streptophyta</taxon>
        <taxon>Embryophyta</taxon>
        <taxon>Tracheophyta</taxon>
        <taxon>Spermatophyta</taxon>
        <taxon>Magnoliopsida</taxon>
        <taxon>Liliopsida</taxon>
        <taxon>Poales</taxon>
        <taxon>Poaceae</taxon>
        <taxon>PACMAD clade</taxon>
        <taxon>Panicoideae</taxon>
        <taxon>Panicodae</taxon>
        <taxon>Paniceae</taxon>
        <taxon>Dichantheliinae</taxon>
        <taxon>Dichanthelium</taxon>
    </lineage>
</organism>
<keyword evidence="3" id="KW-1185">Reference proteome</keyword>
<gene>
    <name evidence="2" type="ORF">BAE44_0012242</name>
</gene>
<keyword evidence="1" id="KW-1133">Transmembrane helix</keyword>
<accession>A0A1E5VNP0</accession>
<dbReference type="Proteomes" id="UP000095767">
    <property type="component" value="Unassembled WGS sequence"/>
</dbReference>
<protein>
    <submittedName>
        <fullName evidence="2">Uncharacterized protein</fullName>
    </submittedName>
</protein>
<name>A0A1E5VNP0_9POAL</name>
<dbReference type="EMBL" id="LWDX02034014">
    <property type="protein sequence ID" value="OEL26740.1"/>
    <property type="molecule type" value="Genomic_DNA"/>
</dbReference>
<dbReference type="AlphaFoldDB" id="A0A1E5VNP0"/>
<comment type="caution">
    <text evidence="2">The sequence shown here is derived from an EMBL/GenBank/DDBJ whole genome shotgun (WGS) entry which is preliminary data.</text>
</comment>
<reference evidence="2 3" key="1">
    <citation type="submission" date="2016-09" db="EMBL/GenBank/DDBJ databases">
        <title>The draft genome of Dichanthelium oligosanthes: A C3 panicoid grass species.</title>
        <authorList>
            <person name="Studer A.J."/>
            <person name="Schnable J.C."/>
            <person name="Brutnell T.P."/>
        </authorList>
    </citation>
    <scope>NUCLEOTIDE SEQUENCE [LARGE SCALE GENOMIC DNA]</scope>
    <source>
        <strain evidence="3">cv. Kellogg 1175</strain>
        <tissue evidence="2">Leaf</tissue>
    </source>
</reference>